<dbReference type="Proteomes" id="UP000216411">
    <property type="component" value="Unassembled WGS sequence"/>
</dbReference>
<sequence length="90" mass="10374">LEKKQTDEKSVSKSLTVEKPELIASIKQDGSLYLEKKYNYESSYGSNTEITMMANIKMLNKDDLLDILHTFAMYSRNFYISLGNEINNKP</sequence>
<gene>
    <name evidence="1" type="ORF">CG710_015450</name>
</gene>
<keyword evidence="2" id="KW-1185">Reference proteome</keyword>
<dbReference type="AlphaFoldDB" id="A0A371JCC4"/>
<feature type="non-terminal residue" evidence="1">
    <location>
        <position position="1"/>
    </location>
</feature>
<dbReference type="RefSeq" id="WP_181899296.1">
    <property type="nucleotide sequence ID" value="NZ_NOKA02000041.1"/>
</dbReference>
<protein>
    <submittedName>
        <fullName evidence="1">Uncharacterized protein</fullName>
    </submittedName>
</protein>
<reference evidence="1 2" key="1">
    <citation type="journal article" date="2017" name="Genome Announc.">
        <title>Draft Genome Sequence of a Sporulating and Motile Strain of Lachnotalea glycerini Isolated from Water in Quebec City, Canada.</title>
        <authorList>
            <person name="Maheux A.F."/>
            <person name="Boudreau D.K."/>
            <person name="Berube E."/>
            <person name="Boissinot M."/>
            <person name="Raymond F."/>
            <person name="Brodeur S."/>
            <person name="Corbeil J."/>
            <person name="Isabel S."/>
            <person name="Omar R.F."/>
            <person name="Bergeron M.G."/>
        </authorList>
    </citation>
    <scope>NUCLEOTIDE SEQUENCE [LARGE SCALE GENOMIC DNA]</scope>
    <source>
        <strain evidence="1 2">CCRI-19302</strain>
    </source>
</reference>
<evidence type="ECO:0000313" key="1">
    <source>
        <dbReference type="EMBL" id="RDY30327.1"/>
    </source>
</evidence>
<proteinExistence type="predicted"/>
<evidence type="ECO:0000313" key="2">
    <source>
        <dbReference type="Proteomes" id="UP000216411"/>
    </source>
</evidence>
<name>A0A371JCC4_9FIRM</name>
<accession>A0A371JCC4</accession>
<dbReference type="EMBL" id="NOKA02000041">
    <property type="protein sequence ID" value="RDY30327.1"/>
    <property type="molecule type" value="Genomic_DNA"/>
</dbReference>
<comment type="caution">
    <text evidence="1">The sequence shown here is derived from an EMBL/GenBank/DDBJ whole genome shotgun (WGS) entry which is preliminary data.</text>
</comment>
<organism evidence="1 2">
    <name type="scientific">Lachnotalea glycerini</name>
    <dbReference type="NCBI Taxonomy" id="1763509"/>
    <lineage>
        <taxon>Bacteria</taxon>
        <taxon>Bacillati</taxon>
        <taxon>Bacillota</taxon>
        <taxon>Clostridia</taxon>
        <taxon>Lachnospirales</taxon>
        <taxon>Lachnospiraceae</taxon>
        <taxon>Lachnotalea</taxon>
    </lineage>
</organism>